<keyword evidence="2" id="KW-1185">Reference proteome</keyword>
<name>A0A1M6AYN8_9CLOT</name>
<dbReference type="EMBL" id="FQZO01000001">
    <property type="protein sequence ID" value="SHI41547.1"/>
    <property type="molecule type" value="Genomic_DNA"/>
</dbReference>
<dbReference type="STRING" id="1121298.SAMN05444401_0571"/>
<organism evidence="1 2">
    <name type="scientific">Clostridium amylolyticum</name>
    <dbReference type="NCBI Taxonomy" id="1121298"/>
    <lineage>
        <taxon>Bacteria</taxon>
        <taxon>Bacillati</taxon>
        <taxon>Bacillota</taxon>
        <taxon>Clostridia</taxon>
        <taxon>Eubacteriales</taxon>
        <taxon>Clostridiaceae</taxon>
        <taxon>Clostridium</taxon>
    </lineage>
</organism>
<reference evidence="1 2" key="1">
    <citation type="submission" date="2016-11" db="EMBL/GenBank/DDBJ databases">
        <authorList>
            <person name="Jaros S."/>
            <person name="Januszkiewicz K."/>
            <person name="Wedrychowicz H."/>
        </authorList>
    </citation>
    <scope>NUCLEOTIDE SEQUENCE [LARGE SCALE GENOMIC DNA]</scope>
    <source>
        <strain evidence="1 2">DSM 21864</strain>
    </source>
</reference>
<dbReference type="InterPro" id="IPR036388">
    <property type="entry name" value="WH-like_DNA-bd_sf"/>
</dbReference>
<dbReference type="AlphaFoldDB" id="A0A1M6AYN8"/>
<gene>
    <name evidence="1" type="ORF">SAMN05444401_0571</name>
</gene>
<evidence type="ECO:0008006" key="3">
    <source>
        <dbReference type="Google" id="ProtNLM"/>
    </source>
</evidence>
<evidence type="ECO:0000313" key="1">
    <source>
        <dbReference type="EMBL" id="SHI41547.1"/>
    </source>
</evidence>
<dbReference type="NCBIfam" id="NF047593">
    <property type="entry name" value="IS66_ISAeme5_TnpA"/>
    <property type="match status" value="1"/>
</dbReference>
<dbReference type="OrthoDB" id="9808061at2"/>
<dbReference type="RefSeq" id="WP_073003691.1">
    <property type="nucleotide sequence ID" value="NZ_FQZO01000001.1"/>
</dbReference>
<dbReference type="Proteomes" id="UP000184080">
    <property type="component" value="Unassembled WGS sequence"/>
</dbReference>
<proteinExistence type="predicted"/>
<accession>A0A1M6AYN8</accession>
<protein>
    <recommendedName>
        <fullName evidence="3">Transposase</fullName>
    </recommendedName>
</protein>
<evidence type="ECO:0000313" key="2">
    <source>
        <dbReference type="Proteomes" id="UP000184080"/>
    </source>
</evidence>
<dbReference type="Gene3D" id="1.10.10.10">
    <property type="entry name" value="Winged helix-like DNA-binding domain superfamily/Winged helix DNA-binding domain"/>
    <property type="match status" value="1"/>
</dbReference>
<sequence>MKTRLMATQYKLQQWDAIIQECRASGLMIKDWCQQNNIKKDHFYYWQRKVRQAACQALTETELSSQKFAEIPSVITGTTAVDSFRGELTILVGGTVVTVSKGTDLNLLKSVIEVLKNA</sequence>